<gene>
    <name evidence="7" type="ORF">FHX41_3478</name>
</gene>
<protein>
    <submittedName>
        <fullName evidence="7">IclR family transcriptional regulator</fullName>
    </submittedName>
</protein>
<dbReference type="InterPro" id="IPR014757">
    <property type="entry name" value="Tscrpt_reg_IclR_C"/>
</dbReference>
<dbReference type="PROSITE" id="PS51077">
    <property type="entry name" value="HTH_ICLR"/>
    <property type="match status" value="1"/>
</dbReference>
<dbReference type="GO" id="GO:0045892">
    <property type="term" value="P:negative regulation of DNA-templated transcription"/>
    <property type="evidence" value="ECO:0007669"/>
    <property type="project" value="TreeGrafter"/>
</dbReference>
<evidence type="ECO:0000256" key="2">
    <source>
        <dbReference type="ARBA" id="ARBA00023125"/>
    </source>
</evidence>
<dbReference type="Gene3D" id="1.10.10.10">
    <property type="entry name" value="Winged helix-like DNA-binding domain superfamily/Winged helix DNA-binding domain"/>
    <property type="match status" value="1"/>
</dbReference>
<dbReference type="InterPro" id="IPR036388">
    <property type="entry name" value="WH-like_DNA-bd_sf"/>
</dbReference>
<evidence type="ECO:0000256" key="3">
    <source>
        <dbReference type="ARBA" id="ARBA00023163"/>
    </source>
</evidence>
<comment type="caution">
    <text evidence="7">The sequence shown here is derived from an EMBL/GenBank/DDBJ whole genome shotgun (WGS) entry which is preliminary data.</text>
</comment>
<keyword evidence="2" id="KW-0238">DNA-binding</keyword>
<organism evidence="7 8">
    <name type="scientific">Actinomadura hallensis</name>
    <dbReference type="NCBI Taxonomy" id="337895"/>
    <lineage>
        <taxon>Bacteria</taxon>
        <taxon>Bacillati</taxon>
        <taxon>Actinomycetota</taxon>
        <taxon>Actinomycetes</taxon>
        <taxon>Streptosporangiales</taxon>
        <taxon>Thermomonosporaceae</taxon>
        <taxon>Actinomadura</taxon>
    </lineage>
</organism>
<evidence type="ECO:0000256" key="4">
    <source>
        <dbReference type="SAM" id="MobiDB-lite"/>
    </source>
</evidence>
<dbReference type="SMART" id="SM00346">
    <property type="entry name" value="HTH_ICLR"/>
    <property type="match status" value="1"/>
</dbReference>
<dbReference type="SUPFAM" id="SSF46785">
    <property type="entry name" value="Winged helix' DNA-binding domain"/>
    <property type="match status" value="1"/>
</dbReference>
<proteinExistence type="predicted"/>
<feature type="domain" description="HTH iclR-type" evidence="5">
    <location>
        <begin position="17"/>
        <end position="78"/>
    </location>
</feature>
<accession>A0A543IGR0</accession>
<keyword evidence="1" id="KW-0805">Transcription regulation</keyword>
<dbReference type="Proteomes" id="UP000316706">
    <property type="component" value="Unassembled WGS sequence"/>
</dbReference>
<keyword evidence="8" id="KW-1185">Reference proteome</keyword>
<dbReference type="PROSITE" id="PS51078">
    <property type="entry name" value="ICLR_ED"/>
    <property type="match status" value="1"/>
</dbReference>
<evidence type="ECO:0000313" key="8">
    <source>
        <dbReference type="Proteomes" id="UP000316706"/>
    </source>
</evidence>
<dbReference type="Gene3D" id="3.30.450.40">
    <property type="match status" value="2"/>
</dbReference>
<evidence type="ECO:0000259" key="6">
    <source>
        <dbReference type="PROSITE" id="PS51078"/>
    </source>
</evidence>
<dbReference type="Pfam" id="PF09339">
    <property type="entry name" value="HTH_IclR"/>
    <property type="match status" value="1"/>
</dbReference>
<dbReference type="PANTHER" id="PTHR30136">
    <property type="entry name" value="HELIX-TURN-HELIX TRANSCRIPTIONAL REGULATOR, ICLR FAMILY"/>
    <property type="match status" value="1"/>
</dbReference>
<dbReference type="PANTHER" id="PTHR30136:SF24">
    <property type="entry name" value="HTH-TYPE TRANSCRIPTIONAL REPRESSOR ALLR"/>
    <property type="match status" value="1"/>
</dbReference>
<evidence type="ECO:0000259" key="5">
    <source>
        <dbReference type="PROSITE" id="PS51077"/>
    </source>
</evidence>
<feature type="region of interest" description="Disordered" evidence="4">
    <location>
        <begin position="157"/>
        <end position="182"/>
    </location>
</feature>
<sequence length="239" mass="24999">MSSAAGEPATPSRNVGTRTLARGLRALELVAAAPDGVSIQDVAAALDVHRTVAYRLLSTLGDFRLVTRGPDGRFRPGAGLAALAAETTISLRDVATPHMRDLAAELESTVSLLVAEGDEAVAIAVVEPTNARYHLSFRRGSRHPIERGAAGIALLSARPPQPSEPAEVTQARRAGYASTHGQVEPGAYGVAVPLRPVPGMPDACVNVITYRQDVAERAADPTIAAVRRIDEALAGPDRP</sequence>
<evidence type="ECO:0000256" key="1">
    <source>
        <dbReference type="ARBA" id="ARBA00023015"/>
    </source>
</evidence>
<dbReference type="InterPro" id="IPR036390">
    <property type="entry name" value="WH_DNA-bd_sf"/>
</dbReference>
<dbReference type="OrthoDB" id="156285at2"/>
<dbReference type="Pfam" id="PF01614">
    <property type="entry name" value="IclR_C"/>
    <property type="match status" value="1"/>
</dbReference>
<dbReference type="GO" id="GO:0003677">
    <property type="term" value="F:DNA binding"/>
    <property type="evidence" value="ECO:0007669"/>
    <property type="project" value="UniProtKB-KW"/>
</dbReference>
<dbReference type="GO" id="GO:0003700">
    <property type="term" value="F:DNA-binding transcription factor activity"/>
    <property type="evidence" value="ECO:0007669"/>
    <property type="project" value="TreeGrafter"/>
</dbReference>
<keyword evidence="3" id="KW-0804">Transcription</keyword>
<dbReference type="RefSeq" id="WP_141970169.1">
    <property type="nucleotide sequence ID" value="NZ_VFPO01000001.1"/>
</dbReference>
<dbReference type="InterPro" id="IPR005471">
    <property type="entry name" value="Tscrpt_reg_IclR_N"/>
</dbReference>
<dbReference type="InterPro" id="IPR029016">
    <property type="entry name" value="GAF-like_dom_sf"/>
</dbReference>
<dbReference type="InterPro" id="IPR050707">
    <property type="entry name" value="HTH_MetabolicPath_Reg"/>
</dbReference>
<dbReference type="SUPFAM" id="SSF55781">
    <property type="entry name" value="GAF domain-like"/>
    <property type="match status" value="1"/>
</dbReference>
<evidence type="ECO:0000313" key="7">
    <source>
        <dbReference type="EMBL" id="TQM69768.1"/>
    </source>
</evidence>
<dbReference type="AlphaFoldDB" id="A0A543IGR0"/>
<name>A0A543IGR0_9ACTN</name>
<feature type="domain" description="IclR-ED" evidence="6">
    <location>
        <begin position="79"/>
        <end position="235"/>
    </location>
</feature>
<dbReference type="EMBL" id="VFPO01000001">
    <property type="protein sequence ID" value="TQM69768.1"/>
    <property type="molecule type" value="Genomic_DNA"/>
</dbReference>
<reference evidence="7 8" key="1">
    <citation type="submission" date="2019-06" db="EMBL/GenBank/DDBJ databases">
        <title>Sequencing the genomes of 1000 actinobacteria strains.</title>
        <authorList>
            <person name="Klenk H.-P."/>
        </authorList>
    </citation>
    <scope>NUCLEOTIDE SEQUENCE [LARGE SCALE GENOMIC DNA]</scope>
    <source>
        <strain evidence="7 8">DSM 45043</strain>
    </source>
</reference>